<keyword evidence="3" id="KW-0479">Metal-binding</keyword>
<keyword evidence="2" id="KW-0001">2Fe-2S</keyword>
<dbReference type="AlphaFoldDB" id="A0A518EKK1"/>
<dbReference type="EMBL" id="CP036434">
    <property type="protein sequence ID" value="QDV04610.1"/>
    <property type="molecule type" value="Genomic_DNA"/>
</dbReference>
<accession>A0A518EKK1</accession>
<dbReference type="Pfam" id="PF00111">
    <property type="entry name" value="Fer2"/>
    <property type="match status" value="1"/>
</dbReference>
<dbReference type="InterPro" id="IPR036010">
    <property type="entry name" value="2Fe-2S_ferredoxin-like_sf"/>
</dbReference>
<dbReference type="PROSITE" id="PS51085">
    <property type="entry name" value="2FE2S_FER_2"/>
    <property type="match status" value="1"/>
</dbReference>
<protein>
    <submittedName>
        <fullName evidence="8">2Fe-2S ferredoxin-5</fullName>
    </submittedName>
</protein>
<dbReference type="GO" id="GO:0046872">
    <property type="term" value="F:metal ion binding"/>
    <property type="evidence" value="ECO:0007669"/>
    <property type="project" value="UniProtKB-KW"/>
</dbReference>
<organism evidence="8 9">
    <name type="scientific">Saltatorellus ferox</name>
    <dbReference type="NCBI Taxonomy" id="2528018"/>
    <lineage>
        <taxon>Bacteria</taxon>
        <taxon>Pseudomonadati</taxon>
        <taxon>Planctomycetota</taxon>
        <taxon>Planctomycetia</taxon>
        <taxon>Planctomycetia incertae sedis</taxon>
        <taxon>Saltatorellus</taxon>
    </lineage>
</organism>
<dbReference type="InterPro" id="IPR012675">
    <property type="entry name" value="Beta-grasp_dom_sf"/>
</dbReference>
<keyword evidence="5" id="KW-0411">Iron-sulfur</keyword>
<evidence type="ECO:0000256" key="3">
    <source>
        <dbReference type="ARBA" id="ARBA00022723"/>
    </source>
</evidence>
<dbReference type="InterPro" id="IPR001055">
    <property type="entry name" value="Adrenodoxin-like"/>
</dbReference>
<sequence length="156" mass="16962">MAKTIQLEPLGTQVDIPTETDILQALLATKVDVKMACKGKGLCATCHVHITAGADQLTSRTEREERTLKMVGTADSTSRLACQARVLGPGVVITLPQGMYIERAEDLDGLIGKRAGTNILHPIDGSILVPKGKLITRSRVNELRELNEQVRNLDKH</sequence>
<evidence type="ECO:0000313" key="9">
    <source>
        <dbReference type="Proteomes" id="UP000320390"/>
    </source>
</evidence>
<evidence type="ECO:0000259" key="7">
    <source>
        <dbReference type="PROSITE" id="PS51085"/>
    </source>
</evidence>
<dbReference type="Gene3D" id="3.10.20.30">
    <property type="match status" value="1"/>
</dbReference>
<dbReference type="PANTHER" id="PTHR23426">
    <property type="entry name" value="FERREDOXIN/ADRENODOXIN"/>
    <property type="match status" value="1"/>
</dbReference>
<comment type="cofactor">
    <cofactor evidence="6">
        <name>[2Fe-2S] cluster</name>
        <dbReference type="ChEBI" id="CHEBI:190135"/>
    </cofactor>
</comment>
<evidence type="ECO:0000256" key="1">
    <source>
        <dbReference type="ARBA" id="ARBA00010914"/>
    </source>
</evidence>
<name>A0A518EKK1_9BACT</name>
<dbReference type="PANTHER" id="PTHR23426:SF65">
    <property type="entry name" value="FERREDOXIN-2, MITOCHONDRIAL"/>
    <property type="match status" value="1"/>
</dbReference>
<keyword evidence="4" id="KW-0408">Iron</keyword>
<evidence type="ECO:0000256" key="5">
    <source>
        <dbReference type="ARBA" id="ARBA00023014"/>
    </source>
</evidence>
<dbReference type="GO" id="GO:0009055">
    <property type="term" value="F:electron transfer activity"/>
    <property type="evidence" value="ECO:0007669"/>
    <property type="project" value="TreeGrafter"/>
</dbReference>
<keyword evidence="9" id="KW-1185">Reference proteome</keyword>
<evidence type="ECO:0000256" key="4">
    <source>
        <dbReference type="ARBA" id="ARBA00023004"/>
    </source>
</evidence>
<evidence type="ECO:0000256" key="2">
    <source>
        <dbReference type="ARBA" id="ARBA00022714"/>
    </source>
</evidence>
<dbReference type="Proteomes" id="UP000320390">
    <property type="component" value="Chromosome"/>
</dbReference>
<evidence type="ECO:0000313" key="8">
    <source>
        <dbReference type="EMBL" id="QDV04610.1"/>
    </source>
</evidence>
<reference evidence="8 9" key="1">
    <citation type="submission" date="2019-02" db="EMBL/GenBank/DDBJ databases">
        <title>Deep-cultivation of Planctomycetes and their phenomic and genomic characterization uncovers novel biology.</title>
        <authorList>
            <person name="Wiegand S."/>
            <person name="Jogler M."/>
            <person name="Boedeker C."/>
            <person name="Pinto D."/>
            <person name="Vollmers J."/>
            <person name="Rivas-Marin E."/>
            <person name="Kohn T."/>
            <person name="Peeters S.H."/>
            <person name="Heuer A."/>
            <person name="Rast P."/>
            <person name="Oberbeckmann S."/>
            <person name="Bunk B."/>
            <person name="Jeske O."/>
            <person name="Meyerdierks A."/>
            <person name="Storesund J.E."/>
            <person name="Kallscheuer N."/>
            <person name="Luecker S."/>
            <person name="Lage O.M."/>
            <person name="Pohl T."/>
            <person name="Merkel B.J."/>
            <person name="Hornburger P."/>
            <person name="Mueller R.-W."/>
            <person name="Bruemmer F."/>
            <person name="Labrenz M."/>
            <person name="Spormann A.M."/>
            <person name="Op den Camp H."/>
            <person name="Overmann J."/>
            <person name="Amann R."/>
            <person name="Jetten M.S.M."/>
            <person name="Mascher T."/>
            <person name="Medema M.H."/>
            <person name="Devos D.P."/>
            <person name="Kaster A.-K."/>
            <person name="Ovreas L."/>
            <person name="Rohde M."/>
            <person name="Galperin M.Y."/>
            <person name="Jogler C."/>
        </authorList>
    </citation>
    <scope>NUCLEOTIDE SEQUENCE [LARGE SCALE GENOMIC DNA]</scope>
    <source>
        <strain evidence="8 9">Poly30</strain>
    </source>
</reference>
<dbReference type="RefSeq" id="WP_145194064.1">
    <property type="nucleotide sequence ID" value="NZ_CP036434.1"/>
</dbReference>
<evidence type="ECO:0000256" key="6">
    <source>
        <dbReference type="ARBA" id="ARBA00034078"/>
    </source>
</evidence>
<dbReference type="InterPro" id="IPR001041">
    <property type="entry name" value="2Fe-2S_ferredoxin-type"/>
</dbReference>
<feature type="domain" description="2Fe-2S ferredoxin-type" evidence="7">
    <location>
        <begin position="3"/>
        <end position="99"/>
    </location>
</feature>
<proteinExistence type="inferred from homology"/>
<dbReference type="CDD" id="cd00207">
    <property type="entry name" value="fer2"/>
    <property type="match status" value="1"/>
</dbReference>
<dbReference type="SUPFAM" id="SSF54292">
    <property type="entry name" value="2Fe-2S ferredoxin-like"/>
    <property type="match status" value="1"/>
</dbReference>
<dbReference type="GO" id="GO:0140647">
    <property type="term" value="P:P450-containing electron transport chain"/>
    <property type="evidence" value="ECO:0007669"/>
    <property type="project" value="InterPro"/>
</dbReference>
<comment type="similarity">
    <text evidence="1">Belongs to the adrenodoxin/putidaredoxin family.</text>
</comment>
<dbReference type="OrthoDB" id="9799640at2"/>
<gene>
    <name evidence="8" type="primary">fdx5</name>
    <name evidence="8" type="ORF">Poly30_01010</name>
</gene>
<dbReference type="GO" id="GO:0051537">
    <property type="term" value="F:2 iron, 2 sulfur cluster binding"/>
    <property type="evidence" value="ECO:0007669"/>
    <property type="project" value="UniProtKB-KW"/>
</dbReference>